<dbReference type="EMBL" id="AY935713">
    <property type="protein sequence ID" value="AAX14674.1"/>
    <property type="molecule type" value="mRNA"/>
</dbReference>
<dbReference type="AlphaFoldDB" id="Q5D0G3"/>
<keyword evidence="3" id="KW-0560">Oxidoreductase</keyword>
<dbReference type="Gene3D" id="2.60.120.330">
    <property type="entry name" value="B-lactam Antibiotic, Isopenicillin N Synthase, Chain"/>
    <property type="match status" value="1"/>
</dbReference>
<dbReference type="Pfam" id="PF03171">
    <property type="entry name" value="2OG-FeII_Oxy"/>
    <property type="match status" value="1"/>
</dbReference>
<keyword evidence="1 3" id="KW-0479">Metal-binding</keyword>
<name>Q5D0G3_SPIOL</name>
<reference evidence="5" key="1">
    <citation type="journal article" date="2005" name="Plant Physiol.">
        <title>Molecular cloning of GA 2-oxidase3 from spinach and its ectopic expression in Nicotiana sylvestris.</title>
        <authorList>
            <person name="Lee D.J."/>
            <person name="Zeevaart J.A."/>
        </authorList>
    </citation>
    <scope>NUCLEOTIDE SEQUENCE</scope>
</reference>
<dbReference type="InterPro" id="IPR027443">
    <property type="entry name" value="IPNS-like_sf"/>
</dbReference>
<dbReference type="PANTHER" id="PTHR47990">
    <property type="entry name" value="2-OXOGLUTARATE (2OG) AND FE(II)-DEPENDENT OXYGENASE SUPERFAMILY PROTEIN-RELATED"/>
    <property type="match status" value="1"/>
</dbReference>
<dbReference type="GO" id="GO:0016491">
    <property type="term" value="F:oxidoreductase activity"/>
    <property type="evidence" value="ECO:0007669"/>
    <property type="project" value="UniProtKB-KW"/>
</dbReference>
<dbReference type="GO" id="GO:0046872">
    <property type="term" value="F:metal ion binding"/>
    <property type="evidence" value="ECO:0007669"/>
    <property type="project" value="UniProtKB-KW"/>
</dbReference>
<sequence length="375" mass="42765">MASTKVVEHLKENVLWKQAIMDRNANISDPPFEETYKNLLLKHNITPLTTTTTTTTTTATIEVRDLPLIDLSRLVATAAKERENCKRDIANASREWGFFQVVNHGIPHRMLEEMNKEQVKVFREPFNKKKGDNCMNLRLSPGSYRWGSPTPNCLSQLSWSEAFHIPMNDICSNAPRNIANGNPNISNLCSTVKQFATTVSELANKLANILVEKLGHDELTFIEEKCSPNTCYLRMNRYPPCPKYSHVLGLMPHTDSDFLTILYQDQVGGLQLVKDGRWISVKPNPEALIVNIGDLFQAWSNGVYKSVVHRVVANPRFERFSTAYFLCPSGDAVIQSYREPSMYRKFSFGEYRQQVQQDVREFGHKIGLSRFLICN</sequence>
<dbReference type="InterPro" id="IPR044861">
    <property type="entry name" value="IPNS-like_FE2OG_OXY"/>
</dbReference>
<evidence type="ECO:0000256" key="2">
    <source>
        <dbReference type="ARBA" id="ARBA00023004"/>
    </source>
</evidence>
<evidence type="ECO:0000256" key="3">
    <source>
        <dbReference type="RuleBase" id="RU003682"/>
    </source>
</evidence>
<dbReference type="InterPro" id="IPR005123">
    <property type="entry name" value="Oxoglu/Fe-dep_dioxygenase_dom"/>
</dbReference>
<feature type="domain" description="Fe2OG dioxygenase" evidence="4">
    <location>
        <begin position="227"/>
        <end position="328"/>
    </location>
</feature>
<dbReference type="InterPro" id="IPR050231">
    <property type="entry name" value="Iron_ascorbate_oxido_reductase"/>
</dbReference>
<comment type="similarity">
    <text evidence="3">Belongs to the iron/ascorbate-dependent oxidoreductase family.</text>
</comment>
<proteinExistence type="evidence at transcript level"/>
<accession>Q5D0G3</accession>
<evidence type="ECO:0000259" key="4">
    <source>
        <dbReference type="PROSITE" id="PS51471"/>
    </source>
</evidence>
<dbReference type="SUPFAM" id="SSF51197">
    <property type="entry name" value="Clavaminate synthase-like"/>
    <property type="match status" value="1"/>
</dbReference>
<evidence type="ECO:0000313" key="5">
    <source>
        <dbReference type="EMBL" id="AAX14674.1"/>
    </source>
</evidence>
<dbReference type="PROSITE" id="PS51471">
    <property type="entry name" value="FE2OG_OXY"/>
    <property type="match status" value="1"/>
</dbReference>
<dbReference type="InterPro" id="IPR026992">
    <property type="entry name" value="DIOX_N"/>
</dbReference>
<evidence type="ECO:0000256" key="1">
    <source>
        <dbReference type="ARBA" id="ARBA00022723"/>
    </source>
</evidence>
<keyword evidence="2 3" id="KW-0408">Iron</keyword>
<dbReference type="PRINTS" id="PR00682">
    <property type="entry name" value="IPNSYNTHASE"/>
</dbReference>
<organism evidence="5">
    <name type="scientific">Spinacia oleracea</name>
    <name type="common">Spinach</name>
    <dbReference type="NCBI Taxonomy" id="3562"/>
    <lineage>
        <taxon>Eukaryota</taxon>
        <taxon>Viridiplantae</taxon>
        <taxon>Streptophyta</taxon>
        <taxon>Embryophyta</taxon>
        <taxon>Tracheophyta</taxon>
        <taxon>Spermatophyta</taxon>
        <taxon>Magnoliopsida</taxon>
        <taxon>eudicotyledons</taxon>
        <taxon>Gunneridae</taxon>
        <taxon>Pentapetalae</taxon>
        <taxon>Caryophyllales</taxon>
        <taxon>Chenopodiaceae</taxon>
        <taxon>Chenopodioideae</taxon>
        <taxon>Anserineae</taxon>
        <taxon>Spinacia</taxon>
    </lineage>
</organism>
<dbReference type="BioCyc" id="MetaCyc:MONOMER-11636"/>
<dbReference type="Pfam" id="PF14226">
    <property type="entry name" value="DIOX_N"/>
    <property type="match status" value="1"/>
</dbReference>
<protein>
    <submittedName>
        <fullName evidence="5">Gibberellin 2-oxidase 3</fullName>
    </submittedName>
</protein>